<gene>
    <name evidence="1" type="ordered locus">KNP414_06179</name>
</gene>
<dbReference type="EMBL" id="CP002869">
    <property type="protein sequence ID" value="AEI44702.1"/>
    <property type="molecule type" value="Genomic_DNA"/>
</dbReference>
<dbReference type="HOGENOM" id="CLU_3101704_0_0_9"/>
<proteinExistence type="predicted"/>
<sequence>MADSPGPFQKPGLSFVPDKGDKYARLFLILYYTKTNKGDKIETSKNKTIQA</sequence>
<dbReference type="KEGG" id="pms:KNP414_06179"/>
<protein>
    <submittedName>
        <fullName evidence="1">Uncharacterized protein</fullName>
    </submittedName>
</protein>
<reference evidence="2" key="1">
    <citation type="submission" date="2011-06" db="EMBL/GenBank/DDBJ databases">
        <title>Complete genome sequence of Paenibacillus mucilaginosus KNP414.</title>
        <authorList>
            <person name="Wang J."/>
            <person name="Hu S."/>
            <person name="Hu X."/>
            <person name="Zhang B."/>
            <person name="Dong D."/>
            <person name="Zhang S."/>
            <person name="Zhao K."/>
            <person name="Wu D."/>
        </authorList>
    </citation>
    <scope>NUCLEOTIDE SEQUENCE [LARGE SCALE GENOMIC DNA]</scope>
    <source>
        <strain evidence="2">KNP414</strain>
    </source>
</reference>
<dbReference type="AlphaFoldDB" id="F8FIF9"/>
<organism evidence="1 2">
    <name type="scientific">Paenibacillus mucilaginosus (strain KNP414)</name>
    <dbReference type="NCBI Taxonomy" id="1036673"/>
    <lineage>
        <taxon>Bacteria</taxon>
        <taxon>Bacillati</taxon>
        <taxon>Bacillota</taxon>
        <taxon>Bacilli</taxon>
        <taxon>Bacillales</taxon>
        <taxon>Paenibacillaceae</taxon>
        <taxon>Paenibacillus</taxon>
    </lineage>
</organism>
<dbReference type="Proteomes" id="UP000006620">
    <property type="component" value="Chromosome"/>
</dbReference>
<dbReference type="PATRIC" id="fig|1036673.3.peg.5744"/>
<evidence type="ECO:0000313" key="1">
    <source>
        <dbReference type="EMBL" id="AEI44702.1"/>
    </source>
</evidence>
<name>F8FIF9_PAEMK</name>
<accession>F8FIF9</accession>
<evidence type="ECO:0000313" key="2">
    <source>
        <dbReference type="Proteomes" id="UP000006620"/>
    </source>
</evidence>
<reference evidence="1 2" key="2">
    <citation type="journal article" date="2013" name="Genome Announc.">
        <title>Genome Sequence of Growth-Improving Paenibacillus mucilaginosus Strain KNP414.</title>
        <authorList>
            <person name="Lu J.J."/>
            <person name="Wang J.F."/>
            <person name="Hu X.F."/>
        </authorList>
    </citation>
    <scope>NUCLEOTIDE SEQUENCE [LARGE SCALE GENOMIC DNA]</scope>
    <source>
        <strain evidence="1 2">KNP414</strain>
    </source>
</reference>